<evidence type="ECO:0000256" key="1">
    <source>
        <dbReference type="ARBA" id="ARBA00004141"/>
    </source>
</evidence>
<reference evidence="8 9" key="1">
    <citation type="journal article" date="2024" name="bioRxiv">
        <title>A reference genome for Trichogramma kaykai: A tiny desert-dwelling parasitoid wasp with competing sex-ratio distorters.</title>
        <authorList>
            <person name="Culotta J."/>
            <person name="Lindsey A.R."/>
        </authorList>
    </citation>
    <scope>NUCLEOTIDE SEQUENCE [LARGE SCALE GENOMIC DNA]</scope>
    <source>
        <strain evidence="8 9">KSX58</strain>
    </source>
</reference>
<evidence type="ECO:0000256" key="6">
    <source>
        <dbReference type="SAM" id="Phobius"/>
    </source>
</evidence>
<evidence type="ECO:0000256" key="2">
    <source>
        <dbReference type="ARBA" id="ARBA00022692"/>
    </source>
</evidence>
<keyword evidence="9" id="KW-1185">Reference proteome</keyword>
<evidence type="ECO:0000259" key="7">
    <source>
        <dbReference type="PROSITE" id="PS51225"/>
    </source>
</evidence>
<evidence type="ECO:0000256" key="4">
    <source>
        <dbReference type="ARBA" id="ARBA00023136"/>
    </source>
</evidence>
<feature type="transmembrane region" description="Helical" evidence="6">
    <location>
        <begin position="110"/>
        <end position="133"/>
    </location>
</feature>
<keyword evidence="3 6" id="KW-1133">Transmembrane helix</keyword>
<evidence type="ECO:0000313" key="9">
    <source>
        <dbReference type="Proteomes" id="UP001627154"/>
    </source>
</evidence>
<evidence type="ECO:0000256" key="5">
    <source>
        <dbReference type="PROSITE-ProRule" id="PRU00581"/>
    </source>
</evidence>
<keyword evidence="2 5" id="KW-0812">Transmembrane</keyword>
<gene>
    <name evidence="8" type="ORF">TKK_004315</name>
</gene>
<accession>A0ABD2XDN8</accession>
<proteinExistence type="predicted"/>
<dbReference type="EMBL" id="JBJJXI010000032">
    <property type="protein sequence ID" value="KAL3403205.1"/>
    <property type="molecule type" value="Genomic_DNA"/>
</dbReference>
<dbReference type="PROSITE" id="PS51225">
    <property type="entry name" value="MARVEL"/>
    <property type="match status" value="1"/>
</dbReference>
<dbReference type="Proteomes" id="UP001627154">
    <property type="component" value="Unassembled WGS sequence"/>
</dbReference>
<comment type="caution">
    <text evidence="8">The sequence shown here is derived from an EMBL/GenBank/DDBJ whole genome shotgun (WGS) entry which is preliminary data.</text>
</comment>
<feature type="domain" description="MARVEL" evidence="7">
    <location>
        <begin position="37"/>
        <end position="180"/>
    </location>
</feature>
<feature type="transmembrane region" description="Helical" evidence="6">
    <location>
        <begin position="153"/>
        <end position="176"/>
    </location>
</feature>
<dbReference type="InterPro" id="IPR008253">
    <property type="entry name" value="Marvel"/>
</dbReference>
<dbReference type="GO" id="GO:0016020">
    <property type="term" value="C:membrane"/>
    <property type="evidence" value="ECO:0007669"/>
    <property type="project" value="UniProtKB-SubCell"/>
</dbReference>
<evidence type="ECO:0000256" key="3">
    <source>
        <dbReference type="ARBA" id="ARBA00022989"/>
    </source>
</evidence>
<comment type="subcellular location">
    <subcellularLocation>
        <location evidence="1">Membrane</location>
        <topology evidence="1">Multi-pass membrane protein</topology>
    </subcellularLocation>
</comment>
<protein>
    <recommendedName>
        <fullName evidence="7">MARVEL domain-containing protein</fullName>
    </recommendedName>
</protein>
<sequence length="185" mass="20238">MPKKAGPIIKESTDEAYGVGGIPCCWCRCCTCIHLEFLKSVPGIIKTLEVVISFMVQGLLLKYGLRFHAQIGTAFEGALTTCSACFMTSLILLMCYMVSEKSYKLIQASYFEIMFGTIACFFCISAASCLGFATKTFLLPLYVASAGLEVYPAMTTAYMLCGTLGAVYAIDCYFALRNLSKRTLI</sequence>
<dbReference type="AlphaFoldDB" id="A0ABD2XDN8"/>
<feature type="transmembrane region" description="Helical" evidence="6">
    <location>
        <begin position="77"/>
        <end position="98"/>
    </location>
</feature>
<evidence type="ECO:0000313" key="8">
    <source>
        <dbReference type="EMBL" id="KAL3403205.1"/>
    </source>
</evidence>
<keyword evidence="4 5" id="KW-0472">Membrane</keyword>
<organism evidence="8 9">
    <name type="scientific">Trichogramma kaykai</name>
    <dbReference type="NCBI Taxonomy" id="54128"/>
    <lineage>
        <taxon>Eukaryota</taxon>
        <taxon>Metazoa</taxon>
        <taxon>Ecdysozoa</taxon>
        <taxon>Arthropoda</taxon>
        <taxon>Hexapoda</taxon>
        <taxon>Insecta</taxon>
        <taxon>Pterygota</taxon>
        <taxon>Neoptera</taxon>
        <taxon>Endopterygota</taxon>
        <taxon>Hymenoptera</taxon>
        <taxon>Apocrita</taxon>
        <taxon>Proctotrupomorpha</taxon>
        <taxon>Chalcidoidea</taxon>
        <taxon>Trichogrammatidae</taxon>
        <taxon>Trichogramma</taxon>
    </lineage>
</organism>
<name>A0ABD2XDN8_9HYME</name>